<sequence>MTEDHDWRRVFPYARELPGARDQADFRARYTYTYTEYARHLFNLEGLTTVLLAPGLILELGDLARTGEQWNRMGLTHEETVALTCLKGITSQGFGRNKSQNRDENTQDTEALHRKKQAMRSSPRDDAALTAPKDAILAQTVAISAQTTSIVAAINAAATRTTDVVNATNAAATTIANAITAAAPPKPQPQDLGPNSYHHVE</sequence>
<organism evidence="2 3">
    <name type="scientific">Coniochaeta ligniaria NRRL 30616</name>
    <dbReference type="NCBI Taxonomy" id="1408157"/>
    <lineage>
        <taxon>Eukaryota</taxon>
        <taxon>Fungi</taxon>
        <taxon>Dikarya</taxon>
        <taxon>Ascomycota</taxon>
        <taxon>Pezizomycotina</taxon>
        <taxon>Sordariomycetes</taxon>
        <taxon>Sordariomycetidae</taxon>
        <taxon>Coniochaetales</taxon>
        <taxon>Coniochaetaceae</taxon>
        <taxon>Coniochaeta</taxon>
    </lineage>
</organism>
<proteinExistence type="predicted"/>
<evidence type="ECO:0000313" key="2">
    <source>
        <dbReference type="EMBL" id="OIW30963.1"/>
    </source>
</evidence>
<dbReference type="InParanoid" id="A0A1J7IUV8"/>
<evidence type="ECO:0000313" key="3">
    <source>
        <dbReference type="Proteomes" id="UP000182658"/>
    </source>
</evidence>
<reference evidence="2 3" key="1">
    <citation type="submission" date="2016-10" db="EMBL/GenBank/DDBJ databases">
        <title>Draft genome sequence of Coniochaeta ligniaria NRRL30616, a lignocellulolytic fungus for bioabatement of inhibitors in plant biomass hydrolysates.</title>
        <authorList>
            <consortium name="DOE Joint Genome Institute"/>
            <person name="Jimenez D.J."/>
            <person name="Hector R.E."/>
            <person name="Riley R."/>
            <person name="Sun H."/>
            <person name="Grigoriev I.V."/>
            <person name="Van Elsas J.D."/>
            <person name="Nichols N.N."/>
        </authorList>
    </citation>
    <scope>NUCLEOTIDE SEQUENCE [LARGE SCALE GENOMIC DNA]</scope>
    <source>
        <strain evidence="2 3">NRRL 30616</strain>
    </source>
</reference>
<evidence type="ECO:0000256" key="1">
    <source>
        <dbReference type="SAM" id="MobiDB-lite"/>
    </source>
</evidence>
<feature type="region of interest" description="Disordered" evidence="1">
    <location>
        <begin position="181"/>
        <end position="201"/>
    </location>
</feature>
<name>A0A1J7IUV8_9PEZI</name>
<keyword evidence="3" id="KW-1185">Reference proteome</keyword>
<feature type="region of interest" description="Disordered" evidence="1">
    <location>
        <begin position="93"/>
        <end position="127"/>
    </location>
</feature>
<dbReference type="AlphaFoldDB" id="A0A1J7IUV8"/>
<gene>
    <name evidence="2" type="ORF">CONLIGDRAFT_643000</name>
</gene>
<protein>
    <submittedName>
        <fullName evidence="2">Uncharacterized protein</fullName>
    </submittedName>
</protein>
<dbReference type="Proteomes" id="UP000182658">
    <property type="component" value="Unassembled WGS sequence"/>
</dbReference>
<dbReference type="EMBL" id="KV875096">
    <property type="protein sequence ID" value="OIW30963.1"/>
    <property type="molecule type" value="Genomic_DNA"/>
</dbReference>
<accession>A0A1J7IUV8</accession>